<comment type="caution">
    <text evidence="1">The sequence shown here is derived from an EMBL/GenBank/DDBJ whole genome shotgun (WGS) entry which is preliminary data.</text>
</comment>
<dbReference type="Pfam" id="PF19457">
    <property type="entry name" value="DUF5994"/>
    <property type="match status" value="1"/>
</dbReference>
<dbReference type="InterPro" id="IPR046036">
    <property type="entry name" value="DUF5994"/>
</dbReference>
<evidence type="ECO:0000313" key="1">
    <source>
        <dbReference type="EMBL" id="MDC2956565.1"/>
    </source>
</evidence>
<sequence length="137" mass="14741">MESSRTAAEAKFTDDAHTYRMPLPRLVLAQDVGHGPLDGAWWPRCDVLELELPSLVALLEPDWGGTVRVMVDASQWPEAPHTVMAPGRVISVEPTEAADGAGMITVDCETVGRWMLLVVSHEEPADTAARLLAGAGQ</sequence>
<keyword evidence="2" id="KW-1185">Reference proteome</keyword>
<proteinExistence type="predicted"/>
<dbReference type="EMBL" id="JAQOSK010000007">
    <property type="protein sequence ID" value="MDC2956565.1"/>
    <property type="molecule type" value="Genomic_DNA"/>
</dbReference>
<dbReference type="Proteomes" id="UP001221328">
    <property type="component" value="Unassembled WGS sequence"/>
</dbReference>
<name>A0ABT5FVK9_9ACTN</name>
<protein>
    <submittedName>
        <fullName evidence="1">DUF5994 family protein</fullName>
    </submittedName>
</protein>
<dbReference type="RefSeq" id="WP_272175941.1">
    <property type="nucleotide sequence ID" value="NZ_JAQOSK010000007.1"/>
</dbReference>
<gene>
    <name evidence="1" type="ORF">PO587_19010</name>
</gene>
<evidence type="ECO:0000313" key="2">
    <source>
        <dbReference type="Proteomes" id="UP001221328"/>
    </source>
</evidence>
<accession>A0ABT5FVK9</accession>
<organism evidence="1 2">
    <name type="scientific">Streptomyces gilvifuscus</name>
    <dbReference type="NCBI Taxonomy" id="1550617"/>
    <lineage>
        <taxon>Bacteria</taxon>
        <taxon>Bacillati</taxon>
        <taxon>Actinomycetota</taxon>
        <taxon>Actinomycetes</taxon>
        <taxon>Kitasatosporales</taxon>
        <taxon>Streptomycetaceae</taxon>
        <taxon>Streptomyces</taxon>
    </lineage>
</organism>
<reference evidence="1 2" key="1">
    <citation type="journal article" date="2015" name="Int. J. Syst. Evol. Microbiol.">
        <title>Streptomyces gilvifuscus sp. nov., an actinomycete that produces antibacterial compounds isolated from soil.</title>
        <authorList>
            <person name="Nguyen T.M."/>
            <person name="Kim J."/>
        </authorList>
    </citation>
    <scope>NUCLEOTIDE SEQUENCE [LARGE SCALE GENOMIC DNA]</scope>
    <source>
        <strain evidence="1 2">T113</strain>
    </source>
</reference>